<dbReference type="PROSITE" id="PS00211">
    <property type="entry name" value="ABC_TRANSPORTER_1"/>
    <property type="match status" value="1"/>
</dbReference>
<dbReference type="PANTHER" id="PTHR43297:SF13">
    <property type="entry name" value="NICKEL ABC TRANSPORTER, ATP-BINDING PROTEIN"/>
    <property type="match status" value="1"/>
</dbReference>
<sequence>MLHVDNLSISFLRYDGFIHRREVTALEGVDLSISRGEILALVGASGAGKSLLAHALFGILPANAVVRGCLSIEGTVFNGARKMGAQGRRMALVPQSISHLDPLARCGQQLLWACRRGKTRKTRPELLAILEAFGLGPEVMELYPHQLSGGMARRLLLAMATVTEPDLIVADEPTSGLDPEMAGVVLHHLRRLADSGKAVLLITHDLVTALSHAERVAILENGRMLGIEQAQSFAGDGESLVHPYARVLWRAMPGNRFAVLPELGGGVACSS</sequence>
<evidence type="ECO:0000256" key="2">
    <source>
        <dbReference type="ARBA" id="ARBA00005417"/>
    </source>
</evidence>
<dbReference type="EMBL" id="CP058350">
    <property type="protein sequence ID" value="QLF68911.1"/>
    <property type="molecule type" value="Genomic_DNA"/>
</dbReference>
<dbReference type="Proteomes" id="UP000308530">
    <property type="component" value="Chromosome"/>
</dbReference>
<name>A0ABX6QKR0_9HYPH</name>
<evidence type="ECO:0000259" key="14">
    <source>
        <dbReference type="PROSITE" id="PS50893"/>
    </source>
</evidence>
<evidence type="ECO:0000256" key="1">
    <source>
        <dbReference type="ARBA" id="ARBA00004417"/>
    </source>
</evidence>
<evidence type="ECO:0000256" key="7">
    <source>
        <dbReference type="ARBA" id="ARBA00022967"/>
    </source>
</evidence>
<organism evidence="15 16">
    <name type="scientific">Peteryoungia desertarenae</name>
    <dbReference type="NCBI Taxonomy" id="1813451"/>
    <lineage>
        <taxon>Bacteria</taxon>
        <taxon>Pseudomonadati</taxon>
        <taxon>Pseudomonadota</taxon>
        <taxon>Alphaproteobacteria</taxon>
        <taxon>Hyphomicrobiales</taxon>
        <taxon>Rhizobiaceae</taxon>
        <taxon>Peteryoungia</taxon>
    </lineage>
</organism>
<evidence type="ECO:0000256" key="11">
    <source>
        <dbReference type="ARBA" id="ARBA00039098"/>
    </source>
</evidence>
<keyword evidence="6 15" id="KW-0067">ATP-binding</keyword>
<keyword evidence="3" id="KW-0813">Transport</keyword>
<dbReference type="InterPro" id="IPR003439">
    <property type="entry name" value="ABC_transporter-like_ATP-bd"/>
</dbReference>
<keyword evidence="8" id="KW-0406">Ion transport</keyword>
<evidence type="ECO:0000256" key="10">
    <source>
        <dbReference type="ARBA" id="ARBA00038669"/>
    </source>
</evidence>
<evidence type="ECO:0000256" key="12">
    <source>
        <dbReference type="ARBA" id="ARBA00044143"/>
    </source>
</evidence>
<accession>A0ABX6QKR0</accession>
<proteinExistence type="inferred from homology"/>
<keyword evidence="7" id="KW-1278">Translocase</keyword>
<feature type="domain" description="ABC transporter" evidence="14">
    <location>
        <begin position="2"/>
        <end position="246"/>
    </location>
</feature>
<dbReference type="Gene3D" id="3.40.50.300">
    <property type="entry name" value="P-loop containing nucleotide triphosphate hydrolases"/>
    <property type="match status" value="1"/>
</dbReference>
<keyword evidence="4" id="KW-1003">Cell membrane</keyword>
<keyword evidence="9" id="KW-0472">Membrane</keyword>
<evidence type="ECO:0000256" key="13">
    <source>
        <dbReference type="ARBA" id="ARBA00048610"/>
    </source>
</evidence>
<dbReference type="GO" id="GO:0005524">
    <property type="term" value="F:ATP binding"/>
    <property type="evidence" value="ECO:0007669"/>
    <property type="project" value="UniProtKB-KW"/>
</dbReference>
<dbReference type="RefSeq" id="WP_138285949.1">
    <property type="nucleotide sequence ID" value="NZ_CP058350.1"/>
</dbReference>
<evidence type="ECO:0000256" key="3">
    <source>
        <dbReference type="ARBA" id="ARBA00022448"/>
    </source>
</evidence>
<evidence type="ECO:0000313" key="15">
    <source>
        <dbReference type="EMBL" id="QLF68911.1"/>
    </source>
</evidence>
<dbReference type="SUPFAM" id="SSF52540">
    <property type="entry name" value="P-loop containing nucleoside triphosphate hydrolases"/>
    <property type="match status" value="1"/>
</dbReference>
<evidence type="ECO:0000256" key="4">
    <source>
        <dbReference type="ARBA" id="ARBA00022475"/>
    </source>
</evidence>
<evidence type="ECO:0000256" key="8">
    <source>
        <dbReference type="ARBA" id="ARBA00023065"/>
    </source>
</evidence>
<comment type="catalytic activity">
    <reaction evidence="13">
        <text>Ni(2+)(out) + ATP + H2O = Ni(2+)(in) + ADP + phosphate + H(+)</text>
        <dbReference type="Rhea" id="RHEA:15557"/>
        <dbReference type="ChEBI" id="CHEBI:15377"/>
        <dbReference type="ChEBI" id="CHEBI:15378"/>
        <dbReference type="ChEBI" id="CHEBI:30616"/>
        <dbReference type="ChEBI" id="CHEBI:43474"/>
        <dbReference type="ChEBI" id="CHEBI:49786"/>
        <dbReference type="ChEBI" id="CHEBI:456216"/>
        <dbReference type="EC" id="7.2.2.11"/>
    </reaction>
    <physiologicalReaction direction="left-to-right" evidence="13">
        <dbReference type="Rhea" id="RHEA:15558"/>
    </physiologicalReaction>
</comment>
<dbReference type="InterPro" id="IPR017871">
    <property type="entry name" value="ABC_transporter-like_CS"/>
</dbReference>
<comment type="subcellular location">
    <subcellularLocation>
        <location evidence="1">Cell inner membrane</location>
        <topology evidence="1">Peripheral membrane protein</topology>
    </subcellularLocation>
</comment>
<keyword evidence="5" id="KW-0547">Nucleotide-binding</keyword>
<dbReference type="InterPro" id="IPR003593">
    <property type="entry name" value="AAA+_ATPase"/>
</dbReference>
<dbReference type="Pfam" id="PF00005">
    <property type="entry name" value="ABC_tran"/>
    <property type="match status" value="1"/>
</dbReference>
<dbReference type="EC" id="7.2.2.11" evidence="11"/>
<comment type="subunit">
    <text evidence="10">The complex is composed of two ATP-binding proteins (NikD and NikE), two transmembrane proteins (NikB and NikC) and a solute-binding protein (NikA).</text>
</comment>
<gene>
    <name evidence="15" type="ORF">FE840_004785</name>
</gene>
<dbReference type="InterPro" id="IPR027417">
    <property type="entry name" value="P-loop_NTPase"/>
</dbReference>
<protein>
    <recommendedName>
        <fullName evidence="12">Nickel import system ATP-binding protein NikD</fullName>
        <ecNumber evidence="11">7.2.2.11</ecNumber>
    </recommendedName>
</protein>
<evidence type="ECO:0000256" key="5">
    <source>
        <dbReference type="ARBA" id="ARBA00022741"/>
    </source>
</evidence>
<dbReference type="SMART" id="SM00382">
    <property type="entry name" value="AAA"/>
    <property type="match status" value="1"/>
</dbReference>
<dbReference type="InterPro" id="IPR050388">
    <property type="entry name" value="ABC_Ni/Peptide_Import"/>
</dbReference>
<evidence type="ECO:0000313" key="16">
    <source>
        <dbReference type="Proteomes" id="UP000308530"/>
    </source>
</evidence>
<comment type="similarity">
    <text evidence="2">Belongs to the ABC transporter superfamily.</text>
</comment>
<evidence type="ECO:0000256" key="6">
    <source>
        <dbReference type="ARBA" id="ARBA00022840"/>
    </source>
</evidence>
<reference evidence="15 16" key="1">
    <citation type="submission" date="2020-06" db="EMBL/GenBank/DDBJ databases">
        <title>Genome sequence of Rhizobium sp strain ADMK78.</title>
        <authorList>
            <person name="Rahi P."/>
        </authorList>
    </citation>
    <scope>NUCLEOTIDE SEQUENCE [LARGE SCALE GENOMIC DNA]</scope>
    <source>
        <strain evidence="15 16">ADMK78</strain>
    </source>
</reference>
<keyword evidence="16" id="KW-1185">Reference proteome</keyword>
<evidence type="ECO:0000256" key="9">
    <source>
        <dbReference type="ARBA" id="ARBA00023136"/>
    </source>
</evidence>
<dbReference type="PANTHER" id="PTHR43297">
    <property type="entry name" value="OLIGOPEPTIDE TRANSPORT ATP-BINDING PROTEIN APPD"/>
    <property type="match status" value="1"/>
</dbReference>
<dbReference type="PROSITE" id="PS50893">
    <property type="entry name" value="ABC_TRANSPORTER_2"/>
    <property type="match status" value="1"/>
</dbReference>